<name>A0AAU7PGI9_9CAUD</name>
<sequence length="109" mass="12476">MNNDFLKMWEKTIVILSSSLMHIFSTDNSYSSHIFDLICNNYVNGISDEICPFIAYSPDGIEEFNICNISCGFGDWLVLNDRGGICLYIEDIGKFIYKGVEYVNNRSSY</sequence>
<evidence type="ECO:0000313" key="1">
    <source>
        <dbReference type="EMBL" id="XBS49275.1"/>
    </source>
</evidence>
<proteinExistence type="predicted"/>
<reference evidence="1" key="1">
    <citation type="submission" date="2024-05" db="EMBL/GenBank/DDBJ databases">
        <authorList>
            <person name="Badawy S."/>
            <person name="Skurnik M."/>
        </authorList>
    </citation>
    <scope>NUCLEOTIDE SEQUENCE</scope>
</reference>
<accession>A0AAU7PGI9</accession>
<protein>
    <submittedName>
        <fullName evidence="1">Uncharacterized protein</fullName>
    </submittedName>
</protein>
<organism evidence="1">
    <name type="scientific">Escherichia phage fEgEco12</name>
    <dbReference type="NCBI Taxonomy" id="3158837"/>
    <lineage>
        <taxon>Viruses</taxon>
        <taxon>Duplodnaviria</taxon>
        <taxon>Heunggongvirae</taxon>
        <taxon>Uroviricota</taxon>
        <taxon>Caudoviricetes</taxon>
    </lineage>
</organism>
<dbReference type="EMBL" id="PP777464">
    <property type="protein sequence ID" value="XBS49275.1"/>
    <property type="molecule type" value="Genomic_DNA"/>
</dbReference>